<dbReference type="PANTHER" id="PTHR47683">
    <property type="entry name" value="PSEUDOURIDINE SYNTHASE FAMILY PROTEIN-RELATED"/>
    <property type="match status" value="1"/>
</dbReference>
<dbReference type="InterPro" id="IPR042092">
    <property type="entry name" value="PsdUridine_s_RsuA/RluB/E/F_cat"/>
</dbReference>
<comment type="caution">
    <text evidence="4">The sequence shown here is derived from an EMBL/GenBank/DDBJ whole genome shotgun (WGS) entry which is preliminary data.</text>
</comment>
<evidence type="ECO:0000313" key="4">
    <source>
        <dbReference type="EMBL" id="KKO10587.1"/>
    </source>
</evidence>
<dbReference type="InterPro" id="IPR050343">
    <property type="entry name" value="RsuA_PseudoU_synthase"/>
</dbReference>
<dbReference type="InterPro" id="IPR000748">
    <property type="entry name" value="PsdUridine_synth_RsuA/RluB/E/F"/>
</dbReference>
<gene>
    <name evidence="4" type="ORF">LCGC14_0020670</name>
</gene>
<dbReference type="PROSITE" id="PS01149">
    <property type="entry name" value="PSI_RSU"/>
    <property type="match status" value="1"/>
</dbReference>
<dbReference type="SUPFAM" id="SSF55120">
    <property type="entry name" value="Pseudouridine synthase"/>
    <property type="match status" value="1"/>
</dbReference>
<dbReference type="AlphaFoldDB" id="A0A0F9YED9"/>
<dbReference type="GO" id="GO:0009982">
    <property type="term" value="F:pseudouridine synthase activity"/>
    <property type="evidence" value="ECO:0007669"/>
    <property type="project" value="InterPro"/>
</dbReference>
<feature type="domain" description="Pseudouridine synthase RsuA/RluA-like" evidence="3">
    <location>
        <begin position="3"/>
        <end position="152"/>
    </location>
</feature>
<evidence type="ECO:0000256" key="1">
    <source>
        <dbReference type="ARBA" id="ARBA00008348"/>
    </source>
</evidence>
<dbReference type="PANTHER" id="PTHR47683:SF2">
    <property type="entry name" value="RNA-BINDING S4 DOMAIN-CONTAINING PROTEIN"/>
    <property type="match status" value="1"/>
</dbReference>
<dbReference type="Gene3D" id="3.30.70.1560">
    <property type="entry name" value="Alpha-L RNA-binding motif"/>
    <property type="match status" value="1"/>
</dbReference>
<protein>
    <recommendedName>
        <fullName evidence="3">Pseudouridine synthase RsuA/RluA-like domain-containing protein</fullName>
    </recommendedName>
</protein>
<dbReference type="EMBL" id="LAZR01000004">
    <property type="protein sequence ID" value="KKO10587.1"/>
    <property type="molecule type" value="Genomic_DNA"/>
</dbReference>
<dbReference type="NCBIfam" id="TIGR00093">
    <property type="entry name" value="pseudouridine synthase"/>
    <property type="match status" value="1"/>
</dbReference>
<dbReference type="GO" id="GO:0006364">
    <property type="term" value="P:rRNA processing"/>
    <property type="evidence" value="ECO:0007669"/>
    <property type="project" value="UniProtKB-ARBA"/>
</dbReference>
<proteinExistence type="inferred from homology"/>
<dbReference type="InterPro" id="IPR006145">
    <property type="entry name" value="PsdUridine_synth_RsuA/RluA"/>
</dbReference>
<dbReference type="InterPro" id="IPR018496">
    <property type="entry name" value="PsdUridine_synth_RsuA/RluB_CS"/>
</dbReference>
<comment type="similarity">
    <text evidence="1">Belongs to the pseudouridine synthase RsuA family.</text>
</comment>
<evidence type="ECO:0000259" key="3">
    <source>
        <dbReference type="Pfam" id="PF00849"/>
    </source>
</evidence>
<reference evidence="4" key="1">
    <citation type="journal article" date="2015" name="Nature">
        <title>Complex archaea that bridge the gap between prokaryotes and eukaryotes.</title>
        <authorList>
            <person name="Spang A."/>
            <person name="Saw J.H."/>
            <person name="Jorgensen S.L."/>
            <person name="Zaremba-Niedzwiedzka K."/>
            <person name="Martijn J."/>
            <person name="Lind A.E."/>
            <person name="van Eijk R."/>
            <person name="Schleper C."/>
            <person name="Guy L."/>
            <person name="Ettema T.J."/>
        </authorList>
    </citation>
    <scope>NUCLEOTIDE SEQUENCE</scope>
</reference>
<keyword evidence="2" id="KW-0413">Isomerase</keyword>
<dbReference type="InterPro" id="IPR020094">
    <property type="entry name" value="TruA/RsuA/RluB/E/F_N"/>
</dbReference>
<organism evidence="4">
    <name type="scientific">marine sediment metagenome</name>
    <dbReference type="NCBI Taxonomy" id="412755"/>
    <lineage>
        <taxon>unclassified sequences</taxon>
        <taxon>metagenomes</taxon>
        <taxon>ecological metagenomes</taxon>
    </lineage>
</organism>
<dbReference type="Gene3D" id="3.30.70.580">
    <property type="entry name" value="Pseudouridine synthase I, catalytic domain, N-terminal subdomain"/>
    <property type="match status" value="1"/>
</dbReference>
<dbReference type="GO" id="GO:0001522">
    <property type="term" value="P:pseudouridine synthesis"/>
    <property type="evidence" value="ECO:0007669"/>
    <property type="project" value="InterPro"/>
</dbReference>
<dbReference type="InterPro" id="IPR020103">
    <property type="entry name" value="PsdUridine_synth_cat_dom_sf"/>
</dbReference>
<accession>A0A0F9YED9</accession>
<sequence length="189" mass="21471">MPQLILFNKPFNVLSQFTGAAPEETLAHYLQAPGFYPAGRLDKDSEGLLLLTDCGETQQRISNPKHKLGKIYWSQVEGLVSDEALQRLQQGVKLKDGRSRPAGAQILSDPEVNAQIWSRMPPIRERKLIPTSWLALTLYEGRNRQVRRMTAAVGCPTLRLIRQSIGDWQLGDLQPGDYRILTLPPRWWQ</sequence>
<dbReference type="GO" id="GO:0003723">
    <property type="term" value="F:RNA binding"/>
    <property type="evidence" value="ECO:0007669"/>
    <property type="project" value="InterPro"/>
</dbReference>
<dbReference type="Pfam" id="PF00849">
    <property type="entry name" value="PseudoU_synth_2"/>
    <property type="match status" value="1"/>
</dbReference>
<evidence type="ECO:0000256" key="2">
    <source>
        <dbReference type="ARBA" id="ARBA00023235"/>
    </source>
</evidence>
<name>A0A0F9YED9_9ZZZZ</name>